<organism evidence="24">
    <name type="scientific">uncultured Desulfobacterium sp</name>
    <dbReference type="NCBI Taxonomy" id="201089"/>
    <lineage>
        <taxon>Bacteria</taxon>
        <taxon>Pseudomonadati</taxon>
        <taxon>Thermodesulfobacteriota</taxon>
        <taxon>Desulfobacteria</taxon>
        <taxon>Desulfobacterales</taxon>
        <taxon>Desulfobacteriaceae</taxon>
        <taxon>Desulfobacterium</taxon>
        <taxon>environmental samples</taxon>
    </lineage>
</organism>
<dbReference type="GO" id="GO:0071555">
    <property type="term" value="P:cell wall organization"/>
    <property type="evidence" value="ECO:0007669"/>
    <property type="project" value="UniProtKB-KW"/>
</dbReference>
<dbReference type="EMBL" id="OJIN01000133">
    <property type="protein sequence ID" value="SPD74223.1"/>
    <property type="molecule type" value="Genomic_DNA"/>
</dbReference>
<dbReference type="InterPro" id="IPR012338">
    <property type="entry name" value="Beta-lactam/transpept-like"/>
</dbReference>
<dbReference type="GO" id="GO:0006508">
    <property type="term" value="P:proteolysis"/>
    <property type="evidence" value="ECO:0007669"/>
    <property type="project" value="UniProtKB-KW"/>
</dbReference>
<dbReference type="NCBIfam" id="TIGR02074">
    <property type="entry name" value="PBP_1a_fam"/>
    <property type="match status" value="1"/>
</dbReference>
<evidence type="ECO:0000256" key="20">
    <source>
        <dbReference type="SAM" id="Phobius"/>
    </source>
</evidence>
<keyword evidence="5" id="KW-0121">Carboxypeptidase</keyword>
<gene>
    <name evidence="24" type="ORF">PITCH_A2180002</name>
</gene>
<dbReference type="Gene3D" id="3.40.710.10">
    <property type="entry name" value="DD-peptidase/beta-lactamase superfamily"/>
    <property type="match status" value="1"/>
</dbReference>
<keyword evidence="8" id="KW-0808">Transferase</keyword>
<evidence type="ECO:0000256" key="2">
    <source>
        <dbReference type="ARBA" id="ARBA00004752"/>
    </source>
</evidence>
<comment type="catalytic activity">
    <reaction evidence="18">
        <text>[GlcNAc-(1-&gt;4)-Mur2Ac(oyl-L-Ala-gamma-D-Glu-L-Lys-D-Ala-D-Ala)](n)-di-trans,octa-cis-undecaprenyl diphosphate + beta-D-GlcNAc-(1-&gt;4)-Mur2Ac(oyl-L-Ala-gamma-D-Glu-L-Lys-D-Ala-D-Ala)-di-trans,octa-cis-undecaprenyl diphosphate = [GlcNAc-(1-&gt;4)-Mur2Ac(oyl-L-Ala-gamma-D-Glu-L-Lys-D-Ala-D-Ala)](n+1)-di-trans,octa-cis-undecaprenyl diphosphate + di-trans,octa-cis-undecaprenyl diphosphate + H(+)</text>
        <dbReference type="Rhea" id="RHEA:23708"/>
        <dbReference type="Rhea" id="RHEA-COMP:9602"/>
        <dbReference type="Rhea" id="RHEA-COMP:9603"/>
        <dbReference type="ChEBI" id="CHEBI:15378"/>
        <dbReference type="ChEBI" id="CHEBI:58405"/>
        <dbReference type="ChEBI" id="CHEBI:60033"/>
        <dbReference type="ChEBI" id="CHEBI:78435"/>
        <dbReference type="EC" id="2.4.99.28"/>
    </reaction>
</comment>
<evidence type="ECO:0000256" key="5">
    <source>
        <dbReference type="ARBA" id="ARBA00022645"/>
    </source>
</evidence>
<evidence type="ECO:0000256" key="14">
    <source>
        <dbReference type="ARBA" id="ARBA00023136"/>
    </source>
</evidence>
<evidence type="ECO:0000256" key="9">
    <source>
        <dbReference type="ARBA" id="ARBA00022692"/>
    </source>
</evidence>
<keyword evidence="10" id="KW-0378">Hydrolase</keyword>
<evidence type="ECO:0000256" key="15">
    <source>
        <dbReference type="ARBA" id="ARBA00023268"/>
    </source>
</evidence>
<dbReference type="InterPro" id="IPR023346">
    <property type="entry name" value="Lysozyme-like_dom_sf"/>
</dbReference>
<evidence type="ECO:0000256" key="3">
    <source>
        <dbReference type="ARBA" id="ARBA00007090"/>
    </source>
</evidence>
<dbReference type="InterPro" id="IPR028166">
    <property type="entry name" value="UB2H"/>
</dbReference>
<evidence type="ECO:0000256" key="7">
    <source>
        <dbReference type="ARBA" id="ARBA00022676"/>
    </source>
</evidence>
<evidence type="ECO:0000256" key="1">
    <source>
        <dbReference type="ARBA" id="ARBA00004370"/>
    </source>
</evidence>
<dbReference type="PROSITE" id="PS51257">
    <property type="entry name" value="PROKAR_LIPOPROTEIN"/>
    <property type="match status" value="1"/>
</dbReference>
<dbReference type="SUPFAM" id="SSF53955">
    <property type="entry name" value="Lysozyme-like"/>
    <property type="match status" value="1"/>
</dbReference>
<feature type="domain" description="Penicillin-binding protein transpeptidase" evidence="21">
    <location>
        <begin position="426"/>
        <end position="694"/>
    </location>
</feature>
<dbReference type="Gene3D" id="3.30.2060.10">
    <property type="entry name" value="Penicillin-binding protein 1b domain"/>
    <property type="match status" value="1"/>
</dbReference>
<evidence type="ECO:0000256" key="8">
    <source>
        <dbReference type="ARBA" id="ARBA00022679"/>
    </source>
</evidence>
<dbReference type="Pfam" id="PF14814">
    <property type="entry name" value="UB2H"/>
    <property type="match status" value="1"/>
</dbReference>
<name>A0A445MXS1_9BACT</name>
<dbReference type="UniPathway" id="UPA00219"/>
<keyword evidence="7" id="KW-0328">Glycosyltransferase</keyword>
<keyword evidence="15" id="KW-0511">Multifunctional enzyme</keyword>
<feature type="transmembrane region" description="Helical" evidence="20">
    <location>
        <begin position="12"/>
        <end position="34"/>
    </location>
</feature>
<dbReference type="GO" id="GO:0008658">
    <property type="term" value="F:penicillin binding"/>
    <property type="evidence" value="ECO:0007669"/>
    <property type="project" value="InterPro"/>
</dbReference>
<dbReference type="GO" id="GO:0016020">
    <property type="term" value="C:membrane"/>
    <property type="evidence" value="ECO:0007669"/>
    <property type="project" value="UniProtKB-SubCell"/>
</dbReference>
<evidence type="ECO:0000256" key="6">
    <source>
        <dbReference type="ARBA" id="ARBA00022670"/>
    </source>
</evidence>
<evidence type="ECO:0000256" key="12">
    <source>
        <dbReference type="ARBA" id="ARBA00022984"/>
    </source>
</evidence>
<dbReference type="GO" id="GO:0008955">
    <property type="term" value="F:peptidoglycan glycosyltransferase activity"/>
    <property type="evidence" value="ECO:0007669"/>
    <property type="project" value="UniProtKB-EC"/>
</dbReference>
<dbReference type="InterPro" id="IPR001264">
    <property type="entry name" value="Glyco_trans_51"/>
</dbReference>
<keyword evidence="11" id="KW-0133">Cell shape</keyword>
<comment type="pathway">
    <text evidence="2">Cell wall biogenesis; peptidoglycan biosynthesis.</text>
</comment>
<feature type="domain" description="Glycosyl transferase family 51" evidence="22">
    <location>
        <begin position="155"/>
        <end position="327"/>
    </location>
</feature>
<dbReference type="GO" id="GO:0009252">
    <property type="term" value="P:peptidoglycan biosynthetic process"/>
    <property type="evidence" value="ECO:0007669"/>
    <property type="project" value="UniProtKB-UniPathway"/>
</dbReference>
<dbReference type="AlphaFoldDB" id="A0A445MXS1"/>
<evidence type="ECO:0000256" key="10">
    <source>
        <dbReference type="ARBA" id="ARBA00022801"/>
    </source>
</evidence>
<dbReference type="PANTHER" id="PTHR32282:SF33">
    <property type="entry name" value="PEPTIDOGLYCAN GLYCOSYLTRANSFERASE"/>
    <property type="match status" value="1"/>
</dbReference>
<evidence type="ECO:0000259" key="21">
    <source>
        <dbReference type="Pfam" id="PF00905"/>
    </source>
</evidence>
<keyword evidence="12" id="KW-0573">Peptidoglycan synthesis</keyword>
<dbReference type="Pfam" id="PF00912">
    <property type="entry name" value="Transgly"/>
    <property type="match status" value="1"/>
</dbReference>
<dbReference type="Gene3D" id="1.10.3810.10">
    <property type="entry name" value="Biosynthetic peptidoglycan transglycosylase-like"/>
    <property type="match status" value="1"/>
</dbReference>
<evidence type="ECO:0000256" key="4">
    <source>
        <dbReference type="ARBA" id="ARBA00007739"/>
    </source>
</evidence>
<keyword evidence="14 20" id="KW-0472">Membrane</keyword>
<evidence type="ECO:0000256" key="16">
    <source>
        <dbReference type="ARBA" id="ARBA00023316"/>
    </source>
</evidence>
<evidence type="ECO:0000256" key="18">
    <source>
        <dbReference type="ARBA" id="ARBA00049902"/>
    </source>
</evidence>
<sequence length="770" mass="85998">MQRNLTISKGLISVVLLTGCILIAVLVVYCLRLSSQIDTRFSGRLWSIPSKVYSDTTILYPGQGVNLRLFKEKLENLGYHKVSHAVTQKGDLRISASSFEVFLKDGVMYHKEREGFPVRISFAKNTIQSITRMDTKESMPLLELEPEELMLFFGKEREDRRLVALDEVPIHVRNAILASEDARFYDHHGVDPLGMIRAFCKNLLHTEIRQGGSTITQQLAKNYFLSPERTISRKVSELFIALLLEAKYEKDQILEIYLNEIYLGQKGSVSINGIGEAAYFYFNKPVSELSVAEAATIAGLIRAPNIYSPYQDEKRSMERRNIVLQNMAKHHWIPDGQLEALKSEPIKTRGFETYKSKAPYFIDYLSQQLTDLYPREALSSLGLTIYTTLDTQVQTAAEEALEKGLVRLERSHPSLLSHGADKRLQGAIIVMQPKTGYILAMVGGRGYGKSQFNRAAQARRQPGSAFKPIVFLSALDMFSTTTVLSNEPRTFRVEGKSWSPKNYKPVAETSVTMRDALARSINLATVDLAMKVGLDNVVRTASLFHFSTPLMPYPSIALGSSEVIPLELARAYCAFAADGVLPYPLSLKELLDEKKATIERRQITIERVTTPAKAFLITSMLKSVVEYGTARSLRMLGISFPVAGKTGTTNDSKDTWFIGYTPDILALVWVGFDDGSSVASTGASAAVPIWSELMAAIPQYVSGTWFRMPAGVEEVTICSESKKIAVSGACPEYTEEVFLSEFAPREFCDIHNPNPFQKVIKGVRDFLERE</sequence>
<evidence type="ECO:0000256" key="13">
    <source>
        <dbReference type="ARBA" id="ARBA00022989"/>
    </source>
</evidence>
<reference evidence="24" key="1">
    <citation type="submission" date="2018-01" db="EMBL/GenBank/DDBJ databases">
        <authorList>
            <person name="Regsiter A."/>
            <person name="William W."/>
        </authorList>
    </citation>
    <scope>NUCLEOTIDE SEQUENCE</scope>
    <source>
        <strain evidence="24">TRIP AH-1</strain>
    </source>
</reference>
<evidence type="ECO:0000259" key="23">
    <source>
        <dbReference type="Pfam" id="PF14814"/>
    </source>
</evidence>
<dbReference type="InterPro" id="IPR036950">
    <property type="entry name" value="PBP_transglycosylase"/>
</dbReference>
<comment type="subcellular location">
    <subcellularLocation>
        <location evidence="1">Membrane</location>
    </subcellularLocation>
</comment>
<dbReference type="EC" id="2.4.99.28" evidence="17"/>
<keyword evidence="6" id="KW-0645">Protease</keyword>
<dbReference type="GO" id="GO:0004180">
    <property type="term" value="F:carboxypeptidase activity"/>
    <property type="evidence" value="ECO:0007669"/>
    <property type="project" value="UniProtKB-KW"/>
</dbReference>
<keyword evidence="13 20" id="KW-1133">Transmembrane helix</keyword>
<evidence type="ECO:0000313" key="24">
    <source>
        <dbReference type="EMBL" id="SPD74223.1"/>
    </source>
</evidence>
<evidence type="ECO:0000256" key="19">
    <source>
        <dbReference type="ARBA" id="ARBA00060592"/>
    </source>
</evidence>
<dbReference type="Pfam" id="PF00905">
    <property type="entry name" value="Transpeptidase"/>
    <property type="match status" value="1"/>
</dbReference>
<evidence type="ECO:0000259" key="22">
    <source>
        <dbReference type="Pfam" id="PF00912"/>
    </source>
</evidence>
<dbReference type="GO" id="GO:0008360">
    <property type="term" value="P:regulation of cell shape"/>
    <property type="evidence" value="ECO:0007669"/>
    <property type="project" value="UniProtKB-KW"/>
</dbReference>
<dbReference type="SUPFAM" id="SSF56601">
    <property type="entry name" value="beta-lactamase/transpeptidase-like"/>
    <property type="match status" value="1"/>
</dbReference>
<comment type="similarity">
    <text evidence="4">In the N-terminal section; belongs to the glycosyltransferase 51 family.</text>
</comment>
<dbReference type="InterPro" id="IPR050396">
    <property type="entry name" value="Glycosyltr_51/Transpeptidase"/>
</dbReference>
<keyword evidence="9 20" id="KW-0812">Transmembrane</keyword>
<feature type="domain" description="Bifunctional transglycosylase second" evidence="23">
    <location>
        <begin position="59"/>
        <end position="144"/>
    </location>
</feature>
<dbReference type="FunFam" id="1.10.3810.10:FF:000003">
    <property type="entry name" value="Penicillin-binding protein 1a"/>
    <property type="match status" value="1"/>
</dbReference>
<dbReference type="PANTHER" id="PTHR32282">
    <property type="entry name" value="BINDING PROTEIN TRANSPEPTIDASE, PUTATIVE-RELATED"/>
    <property type="match status" value="1"/>
</dbReference>
<protein>
    <recommendedName>
        <fullName evidence="17">peptidoglycan glycosyltransferase</fullName>
        <ecNumber evidence="17">2.4.99.28</ecNumber>
    </recommendedName>
</protein>
<dbReference type="GO" id="GO:0030288">
    <property type="term" value="C:outer membrane-bounded periplasmic space"/>
    <property type="evidence" value="ECO:0007669"/>
    <property type="project" value="TreeGrafter"/>
</dbReference>
<keyword evidence="16" id="KW-0961">Cell wall biogenesis/degradation</keyword>
<evidence type="ECO:0000256" key="11">
    <source>
        <dbReference type="ARBA" id="ARBA00022960"/>
    </source>
</evidence>
<dbReference type="InterPro" id="IPR001460">
    <property type="entry name" value="PCN-bd_Tpept"/>
</dbReference>
<evidence type="ECO:0000256" key="17">
    <source>
        <dbReference type="ARBA" id="ARBA00044770"/>
    </source>
</evidence>
<proteinExistence type="inferred from homology"/>
<comment type="pathway">
    <text evidence="19">Glycan biosynthesis.</text>
</comment>
<accession>A0A445MXS1</accession>
<comment type="similarity">
    <text evidence="3">In the C-terminal section; belongs to the transpeptidase family.</text>
</comment>